<gene>
    <name evidence="1" type="ORF">METZ01_LOCUS488144</name>
</gene>
<protein>
    <submittedName>
        <fullName evidence="1">Uncharacterized protein</fullName>
    </submittedName>
</protein>
<evidence type="ECO:0000313" key="1">
    <source>
        <dbReference type="EMBL" id="SVE35290.1"/>
    </source>
</evidence>
<sequence length="94" mass="11052">KNTRKEGGLRLTEDGFQFITEELQLQTYSIPYPKDFEFTTQVIIWMDNFINCPYHLDHKKIIVTNEKKALELHLFSGDIKKYGISKALSRQKNS</sequence>
<reference evidence="1" key="1">
    <citation type="submission" date="2018-05" db="EMBL/GenBank/DDBJ databases">
        <authorList>
            <person name="Lanie J.A."/>
            <person name="Ng W.-L."/>
            <person name="Kazmierczak K.M."/>
            <person name="Andrzejewski T.M."/>
            <person name="Davidsen T.M."/>
            <person name="Wayne K.J."/>
            <person name="Tettelin H."/>
            <person name="Glass J.I."/>
            <person name="Rusch D."/>
            <person name="Podicherti R."/>
            <person name="Tsui H.-C.T."/>
            <person name="Winkler M.E."/>
        </authorList>
    </citation>
    <scope>NUCLEOTIDE SEQUENCE</scope>
</reference>
<dbReference type="AlphaFoldDB" id="A0A383CTC2"/>
<organism evidence="1">
    <name type="scientific">marine metagenome</name>
    <dbReference type="NCBI Taxonomy" id="408172"/>
    <lineage>
        <taxon>unclassified sequences</taxon>
        <taxon>metagenomes</taxon>
        <taxon>ecological metagenomes</taxon>
    </lineage>
</organism>
<accession>A0A383CTC2</accession>
<dbReference type="EMBL" id="UINC01211407">
    <property type="protein sequence ID" value="SVE35290.1"/>
    <property type="molecule type" value="Genomic_DNA"/>
</dbReference>
<feature type="non-terminal residue" evidence="1">
    <location>
        <position position="1"/>
    </location>
</feature>
<name>A0A383CTC2_9ZZZZ</name>
<proteinExistence type="predicted"/>